<evidence type="ECO:0000313" key="3">
    <source>
        <dbReference type="Proteomes" id="UP000594638"/>
    </source>
</evidence>
<evidence type="ECO:0000313" key="2">
    <source>
        <dbReference type="EMBL" id="CAA2974236.1"/>
    </source>
</evidence>
<dbReference type="GO" id="GO:0005737">
    <property type="term" value="C:cytoplasm"/>
    <property type="evidence" value="ECO:0007669"/>
    <property type="project" value="TreeGrafter"/>
</dbReference>
<sequence length="149" mass="16567">MMFRMKINSSLESNTLSRHELILQRLARLGVPKENLCQGPRGLVAYVKTDKSQIAEFVSAILPTDEEAAEAVSETRGGSIKEADEDVFCESMIWLQWLMFDGDPSLALEHLAKMNANQRGVCGAVWGNDDLAYRCRTCEHDSTCAICVP</sequence>
<protein>
    <recommendedName>
        <fullName evidence="1">E3 ubiquitin-protein ligase</fullName>
        <ecNumber evidence="1">2.3.2.27</ecNumber>
    </recommendedName>
</protein>
<gene>
    <name evidence="2" type="ORF">OLEA9_A087225</name>
</gene>
<dbReference type="GO" id="GO:0061630">
    <property type="term" value="F:ubiquitin protein ligase activity"/>
    <property type="evidence" value="ECO:0007669"/>
    <property type="project" value="UniProtKB-UniRule"/>
</dbReference>
<dbReference type="OrthoDB" id="2020519at2759"/>
<dbReference type="GO" id="GO:0016567">
    <property type="term" value="P:protein ubiquitination"/>
    <property type="evidence" value="ECO:0007669"/>
    <property type="project" value="UniProtKB-UniRule"/>
</dbReference>
<keyword evidence="1" id="KW-0863">Zinc-finger</keyword>
<keyword evidence="1" id="KW-0479">Metal-binding</keyword>
<dbReference type="Proteomes" id="UP000594638">
    <property type="component" value="Unassembled WGS sequence"/>
</dbReference>
<dbReference type="PANTHER" id="PTHR21497">
    <property type="entry name" value="UBIQUITIN LIGASE E3 ALPHA-RELATED"/>
    <property type="match status" value="1"/>
</dbReference>
<dbReference type="GO" id="GO:0071596">
    <property type="term" value="P:ubiquitin-dependent protein catabolic process via the N-end rule pathway"/>
    <property type="evidence" value="ECO:0007669"/>
    <property type="project" value="UniProtKB-UniRule"/>
</dbReference>
<evidence type="ECO:0000256" key="1">
    <source>
        <dbReference type="RuleBase" id="RU366018"/>
    </source>
</evidence>
<proteinExistence type="inferred from homology"/>
<dbReference type="InterPro" id="IPR039164">
    <property type="entry name" value="UBR1-like"/>
</dbReference>
<dbReference type="Gramene" id="OE9A087225T1">
    <property type="protein sequence ID" value="OE9A087225C1"/>
    <property type="gene ID" value="OE9A087225"/>
</dbReference>
<organism evidence="2 3">
    <name type="scientific">Olea europaea subsp. europaea</name>
    <dbReference type="NCBI Taxonomy" id="158383"/>
    <lineage>
        <taxon>Eukaryota</taxon>
        <taxon>Viridiplantae</taxon>
        <taxon>Streptophyta</taxon>
        <taxon>Embryophyta</taxon>
        <taxon>Tracheophyta</taxon>
        <taxon>Spermatophyta</taxon>
        <taxon>Magnoliopsida</taxon>
        <taxon>eudicotyledons</taxon>
        <taxon>Gunneridae</taxon>
        <taxon>Pentapetalae</taxon>
        <taxon>asterids</taxon>
        <taxon>lamiids</taxon>
        <taxon>Lamiales</taxon>
        <taxon>Oleaceae</taxon>
        <taxon>Oleeae</taxon>
        <taxon>Olea</taxon>
    </lineage>
</organism>
<comment type="function">
    <text evidence="1">Ubiquitin ligase protein which is a component of the N-end rule pathway. Recognizes and binds to proteins bearing specific N-terminal residues that are destabilizing according to the N-end rule, leading to their ubiquitination and subsequent degradation.</text>
</comment>
<comment type="caution">
    <text evidence="2">The sequence shown here is derived from an EMBL/GenBank/DDBJ whole genome shotgun (WGS) entry which is preliminary data.</text>
</comment>
<keyword evidence="1" id="KW-0862">Zinc</keyword>
<dbReference type="EMBL" id="CACTIH010002157">
    <property type="protein sequence ID" value="CAA2974236.1"/>
    <property type="molecule type" value="Genomic_DNA"/>
</dbReference>
<dbReference type="GO" id="GO:0008270">
    <property type="term" value="F:zinc ion binding"/>
    <property type="evidence" value="ECO:0007669"/>
    <property type="project" value="UniProtKB-UniRule"/>
</dbReference>
<keyword evidence="1" id="KW-0833">Ubl conjugation pathway</keyword>
<accession>A0A8S0R4N6</accession>
<dbReference type="GO" id="GO:0000151">
    <property type="term" value="C:ubiquitin ligase complex"/>
    <property type="evidence" value="ECO:0007669"/>
    <property type="project" value="TreeGrafter"/>
</dbReference>
<comment type="pathway">
    <text evidence="1">Protein modification; protein ubiquitination.</text>
</comment>
<keyword evidence="3" id="KW-1185">Reference proteome</keyword>
<dbReference type="AlphaFoldDB" id="A0A8S0R4N6"/>
<dbReference type="PANTHER" id="PTHR21497:SF53">
    <property type="entry name" value="E3 UBIQUITIN-PROTEIN LIGASE PRT6"/>
    <property type="match status" value="1"/>
</dbReference>
<dbReference type="EC" id="2.3.2.27" evidence="1"/>
<keyword evidence="1" id="KW-0808">Transferase</keyword>
<name>A0A8S0R4N6_OLEEU</name>
<reference evidence="2 3" key="1">
    <citation type="submission" date="2019-12" db="EMBL/GenBank/DDBJ databases">
        <authorList>
            <person name="Alioto T."/>
            <person name="Alioto T."/>
            <person name="Gomez Garrido J."/>
        </authorList>
    </citation>
    <scope>NUCLEOTIDE SEQUENCE [LARGE SCALE GENOMIC DNA]</scope>
</reference>
<comment type="similarity">
    <text evidence="1">Belongs to the E3 ubiquitin-protein ligase UBR1-like family.</text>
</comment>
<dbReference type="Gene3D" id="2.10.110.30">
    <property type="match status" value="1"/>
</dbReference>
<comment type="catalytic activity">
    <reaction evidence="1">
        <text>S-ubiquitinyl-[E2 ubiquitin-conjugating enzyme]-L-cysteine + [acceptor protein]-L-lysine = [E2 ubiquitin-conjugating enzyme]-L-cysteine + N(6)-ubiquitinyl-[acceptor protein]-L-lysine.</text>
        <dbReference type="EC" id="2.3.2.27"/>
    </reaction>
</comment>